<protein>
    <submittedName>
        <fullName evidence="1">Uncharacterized protein</fullName>
    </submittedName>
</protein>
<dbReference type="InterPro" id="IPR036514">
    <property type="entry name" value="SGNH_hydro_sf"/>
</dbReference>
<evidence type="ECO:0000313" key="2">
    <source>
        <dbReference type="Proteomes" id="UP000815325"/>
    </source>
</evidence>
<gene>
    <name evidence="1" type="ORF">DUNSADRAFT_13645</name>
</gene>
<comment type="caution">
    <text evidence="1">The sequence shown here is derived from an EMBL/GenBank/DDBJ whole genome shotgun (WGS) entry which is preliminary data.</text>
</comment>
<reference evidence="1" key="1">
    <citation type="submission" date="2017-08" db="EMBL/GenBank/DDBJ databases">
        <authorList>
            <person name="Polle J.E."/>
            <person name="Barry K."/>
            <person name="Cushman J."/>
            <person name="Schmutz J."/>
            <person name="Tran D."/>
            <person name="Hathwaick L.T."/>
            <person name="Yim W.C."/>
            <person name="Jenkins J."/>
            <person name="Mckie-Krisberg Z.M."/>
            <person name="Prochnik S."/>
            <person name="Lindquist E."/>
            <person name="Dockter R.B."/>
            <person name="Adam C."/>
            <person name="Molina H."/>
            <person name="Bunkerborg J."/>
            <person name="Jin E."/>
            <person name="Buchheim M."/>
            <person name="Magnuson J."/>
        </authorList>
    </citation>
    <scope>NUCLEOTIDE SEQUENCE</scope>
    <source>
        <strain evidence="1">CCAP 19/18</strain>
    </source>
</reference>
<dbReference type="Proteomes" id="UP000815325">
    <property type="component" value="Unassembled WGS sequence"/>
</dbReference>
<proteinExistence type="predicted"/>
<sequence length="262" mass="29036">MQSHTSRWSNGPVWNDYFDESVTEATDSAVEKRVVANYAFGSSRACTAGDSIEGVPAAPKLSAQIQTFLSGQPPLRLNNVPSSGPWEDLGGDGPINFVIAIGSNDFFARLRALQDPSFDDVVELLTDFNAREDYNRKLPGELGKVSVGENTTLVYLDLSSMEDDIKQRARNNEPPVQSIEQLEGRCLETDFPDEETRPQTSIPTTSTPAMIIISTIRHTPQSQCIVSLGSRLRRPWPIPRVTNTLHRLRIVFMTSSHSLLFS</sequence>
<name>A0ABQ7G8X1_DUNSA</name>
<dbReference type="EMBL" id="MU069980">
    <property type="protein sequence ID" value="KAF5831058.1"/>
    <property type="molecule type" value="Genomic_DNA"/>
</dbReference>
<organism evidence="1 2">
    <name type="scientific">Dunaliella salina</name>
    <name type="common">Green alga</name>
    <name type="synonym">Protococcus salinus</name>
    <dbReference type="NCBI Taxonomy" id="3046"/>
    <lineage>
        <taxon>Eukaryota</taxon>
        <taxon>Viridiplantae</taxon>
        <taxon>Chlorophyta</taxon>
        <taxon>core chlorophytes</taxon>
        <taxon>Chlorophyceae</taxon>
        <taxon>CS clade</taxon>
        <taxon>Chlamydomonadales</taxon>
        <taxon>Dunaliellaceae</taxon>
        <taxon>Dunaliella</taxon>
    </lineage>
</organism>
<evidence type="ECO:0000313" key="1">
    <source>
        <dbReference type="EMBL" id="KAF5831058.1"/>
    </source>
</evidence>
<dbReference type="Gene3D" id="3.40.50.1110">
    <property type="entry name" value="SGNH hydrolase"/>
    <property type="match status" value="1"/>
</dbReference>
<keyword evidence="2" id="KW-1185">Reference proteome</keyword>
<accession>A0ABQ7G8X1</accession>